<evidence type="ECO:0000313" key="1">
    <source>
        <dbReference type="EMBL" id="KAL3825957.1"/>
    </source>
</evidence>
<reference evidence="1 2" key="1">
    <citation type="submission" date="2024-12" db="EMBL/GenBank/DDBJ databases">
        <title>The unique morphological basis and parallel evolutionary history of personate flowers in Penstemon.</title>
        <authorList>
            <person name="Depatie T.H."/>
            <person name="Wessinger C.A."/>
        </authorList>
    </citation>
    <scope>NUCLEOTIDE SEQUENCE [LARGE SCALE GENOMIC DNA]</scope>
    <source>
        <strain evidence="1">WTNN_2</strain>
        <tissue evidence="1">Leaf</tissue>
    </source>
</reference>
<sequence>MSQARFWSFCWAPLFQPPTCPTSSSLCLCRVCFPFVVFASFGNLCGTELNTFGGED</sequence>
<accession>A0ABD3SN79</accession>
<protein>
    <recommendedName>
        <fullName evidence="3">Secreted protein</fullName>
    </recommendedName>
</protein>
<dbReference type="Proteomes" id="UP001634393">
    <property type="component" value="Unassembled WGS sequence"/>
</dbReference>
<organism evidence="1 2">
    <name type="scientific">Penstemon smallii</name>
    <dbReference type="NCBI Taxonomy" id="265156"/>
    <lineage>
        <taxon>Eukaryota</taxon>
        <taxon>Viridiplantae</taxon>
        <taxon>Streptophyta</taxon>
        <taxon>Embryophyta</taxon>
        <taxon>Tracheophyta</taxon>
        <taxon>Spermatophyta</taxon>
        <taxon>Magnoliopsida</taxon>
        <taxon>eudicotyledons</taxon>
        <taxon>Gunneridae</taxon>
        <taxon>Pentapetalae</taxon>
        <taxon>asterids</taxon>
        <taxon>lamiids</taxon>
        <taxon>Lamiales</taxon>
        <taxon>Plantaginaceae</taxon>
        <taxon>Cheloneae</taxon>
        <taxon>Penstemon</taxon>
    </lineage>
</organism>
<evidence type="ECO:0008006" key="3">
    <source>
        <dbReference type="Google" id="ProtNLM"/>
    </source>
</evidence>
<comment type="caution">
    <text evidence="1">The sequence shown here is derived from an EMBL/GenBank/DDBJ whole genome shotgun (WGS) entry which is preliminary data.</text>
</comment>
<evidence type="ECO:0000313" key="2">
    <source>
        <dbReference type="Proteomes" id="UP001634393"/>
    </source>
</evidence>
<proteinExistence type="predicted"/>
<gene>
    <name evidence="1" type="ORF">ACJIZ3_021986</name>
</gene>
<dbReference type="EMBL" id="JBJXBP010000006">
    <property type="protein sequence ID" value="KAL3825957.1"/>
    <property type="molecule type" value="Genomic_DNA"/>
</dbReference>
<dbReference type="AlphaFoldDB" id="A0ABD3SN79"/>
<name>A0ABD3SN79_9LAMI</name>
<keyword evidence="2" id="KW-1185">Reference proteome</keyword>